<dbReference type="PROSITE" id="PS50887">
    <property type="entry name" value="GGDEF"/>
    <property type="match status" value="1"/>
</dbReference>
<dbReference type="PANTHER" id="PTHR45138:SF9">
    <property type="entry name" value="DIGUANYLATE CYCLASE DGCM-RELATED"/>
    <property type="match status" value="1"/>
</dbReference>
<dbReference type="PANTHER" id="PTHR45138">
    <property type="entry name" value="REGULATORY COMPONENTS OF SENSORY TRANSDUCTION SYSTEM"/>
    <property type="match status" value="1"/>
</dbReference>
<evidence type="ECO:0000256" key="2">
    <source>
        <dbReference type="ARBA" id="ARBA00012528"/>
    </source>
</evidence>
<dbReference type="AlphaFoldDB" id="A0A2P6M8U8"/>
<dbReference type="Proteomes" id="UP000241736">
    <property type="component" value="Unassembled WGS sequence"/>
</dbReference>
<evidence type="ECO:0000313" key="6">
    <source>
        <dbReference type="EMBL" id="PRH82419.1"/>
    </source>
</evidence>
<dbReference type="GO" id="GO:0005886">
    <property type="term" value="C:plasma membrane"/>
    <property type="evidence" value="ECO:0007669"/>
    <property type="project" value="TreeGrafter"/>
</dbReference>
<dbReference type="FunFam" id="3.30.70.270:FF:000001">
    <property type="entry name" value="Diguanylate cyclase domain protein"/>
    <property type="match status" value="1"/>
</dbReference>
<keyword evidence="4" id="KW-0472">Membrane</keyword>
<dbReference type="EMBL" id="PVLF01000010">
    <property type="protein sequence ID" value="PRH82419.1"/>
    <property type="molecule type" value="Genomic_DNA"/>
</dbReference>
<dbReference type="GO" id="GO:0043709">
    <property type="term" value="P:cell adhesion involved in single-species biofilm formation"/>
    <property type="evidence" value="ECO:0007669"/>
    <property type="project" value="TreeGrafter"/>
</dbReference>
<dbReference type="CDD" id="cd01949">
    <property type="entry name" value="GGDEF"/>
    <property type="match status" value="1"/>
</dbReference>
<evidence type="ECO:0000313" key="7">
    <source>
        <dbReference type="Proteomes" id="UP000241736"/>
    </source>
</evidence>
<feature type="transmembrane region" description="Helical" evidence="4">
    <location>
        <begin position="118"/>
        <end position="138"/>
    </location>
</feature>
<dbReference type="Gene3D" id="3.30.70.270">
    <property type="match status" value="1"/>
</dbReference>
<feature type="domain" description="GGDEF" evidence="5">
    <location>
        <begin position="243"/>
        <end position="376"/>
    </location>
</feature>
<dbReference type="Pfam" id="PF00990">
    <property type="entry name" value="GGDEF"/>
    <property type="match status" value="1"/>
</dbReference>
<feature type="transmembrane region" description="Helical" evidence="4">
    <location>
        <begin position="145"/>
        <end position="163"/>
    </location>
</feature>
<evidence type="ECO:0000256" key="3">
    <source>
        <dbReference type="ARBA" id="ARBA00034247"/>
    </source>
</evidence>
<dbReference type="InterPro" id="IPR050469">
    <property type="entry name" value="Diguanylate_Cyclase"/>
</dbReference>
<dbReference type="RefSeq" id="WP_106990462.1">
    <property type="nucleotide sequence ID" value="NZ_KZ679089.1"/>
</dbReference>
<keyword evidence="7" id="KW-1185">Reference proteome</keyword>
<feature type="transmembrane region" description="Helical" evidence="4">
    <location>
        <begin position="31"/>
        <end position="47"/>
    </location>
</feature>
<feature type="transmembrane region" description="Helical" evidence="4">
    <location>
        <begin position="53"/>
        <end position="72"/>
    </location>
</feature>
<accession>A0A2P6M8U8</accession>
<dbReference type="GO" id="GO:1902201">
    <property type="term" value="P:negative regulation of bacterial-type flagellum-dependent cell motility"/>
    <property type="evidence" value="ECO:0007669"/>
    <property type="project" value="TreeGrafter"/>
</dbReference>
<feature type="transmembrane region" description="Helical" evidence="4">
    <location>
        <begin position="169"/>
        <end position="186"/>
    </location>
</feature>
<proteinExistence type="predicted"/>
<keyword evidence="4" id="KW-0812">Transmembrane</keyword>
<dbReference type="OrthoDB" id="9803824at2"/>
<dbReference type="SUPFAM" id="SSF55073">
    <property type="entry name" value="Nucleotide cyclase"/>
    <property type="match status" value="1"/>
</dbReference>
<sequence>MSPDGTARGHPALRAWRLSQIVADTYERSKLAGFLYLFGWVVVGWLADAHRIAPVPAVAMAVVFLALGVMRLAMRPPPREDEAANRRWLRNYAWVLPLAPLAWAGLQAWLLLDARFSQPVRMASLVATIGYATVFVNVYTTVRHFAAVGAGVLFLPPLVLVWLDPGQQALAVAMTFYAVYLVGALVRTHAEYRRRLDLDVALREQRDLYEGLSRTDPLTGLANRRQFTARLDELAARAGRGGPGFTLVMIDVDHFKRVNDDHGHLAGDACLVGLAQRLQAVFPPDCSLLARLGGEEFGVLLEGDAASAAASAEALRRSLAAGAIDCGGVVVRVTVSVGVAGFDPVRHGDGEGLYRAVDRALYEAKGAGRDRLAIAS</sequence>
<evidence type="ECO:0000259" key="5">
    <source>
        <dbReference type="PROSITE" id="PS50887"/>
    </source>
</evidence>
<comment type="cofactor">
    <cofactor evidence="1">
        <name>Mg(2+)</name>
        <dbReference type="ChEBI" id="CHEBI:18420"/>
    </cofactor>
</comment>
<dbReference type="InterPro" id="IPR043128">
    <property type="entry name" value="Rev_trsase/Diguanyl_cyclase"/>
</dbReference>
<keyword evidence="4" id="KW-1133">Transmembrane helix</keyword>
<dbReference type="InterPro" id="IPR000160">
    <property type="entry name" value="GGDEF_dom"/>
</dbReference>
<comment type="catalytic activity">
    <reaction evidence="3">
        <text>2 GTP = 3',3'-c-di-GMP + 2 diphosphate</text>
        <dbReference type="Rhea" id="RHEA:24898"/>
        <dbReference type="ChEBI" id="CHEBI:33019"/>
        <dbReference type="ChEBI" id="CHEBI:37565"/>
        <dbReference type="ChEBI" id="CHEBI:58805"/>
        <dbReference type="EC" id="2.7.7.65"/>
    </reaction>
</comment>
<organism evidence="6 7">
    <name type="scientific">Arenimonas caeni</name>
    <dbReference type="NCBI Taxonomy" id="2058085"/>
    <lineage>
        <taxon>Bacteria</taxon>
        <taxon>Pseudomonadati</taxon>
        <taxon>Pseudomonadota</taxon>
        <taxon>Gammaproteobacteria</taxon>
        <taxon>Lysobacterales</taxon>
        <taxon>Lysobacteraceae</taxon>
        <taxon>Arenimonas</taxon>
    </lineage>
</organism>
<protein>
    <recommendedName>
        <fullName evidence="2">diguanylate cyclase</fullName>
        <ecNumber evidence="2">2.7.7.65</ecNumber>
    </recommendedName>
</protein>
<dbReference type="SMART" id="SM00267">
    <property type="entry name" value="GGDEF"/>
    <property type="match status" value="1"/>
</dbReference>
<dbReference type="InterPro" id="IPR029787">
    <property type="entry name" value="Nucleotide_cyclase"/>
</dbReference>
<evidence type="ECO:0000256" key="1">
    <source>
        <dbReference type="ARBA" id="ARBA00001946"/>
    </source>
</evidence>
<dbReference type="GO" id="GO:0052621">
    <property type="term" value="F:diguanylate cyclase activity"/>
    <property type="evidence" value="ECO:0007669"/>
    <property type="project" value="UniProtKB-EC"/>
</dbReference>
<dbReference type="EC" id="2.7.7.65" evidence="2"/>
<feature type="transmembrane region" description="Helical" evidence="4">
    <location>
        <begin position="92"/>
        <end position="112"/>
    </location>
</feature>
<name>A0A2P6M8U8_9GAMM</name>
<evidence type="ECO:0000256" key="4">
    <source>
        <dbReference type="SAM" id="Phobius"/>
    </source>
</evidence>
<reference evidence="6 7" key="1">
    <citation type="submission" date="2018-03" db="EMBL/GenBank/DDBJ databases">
        <title>Arenimonas caeni sp. nov., isolated from activated sludge.</title>
        <authorList>
            <person name="Liu H."/>
        </authorList>
    </citation>
    <scope>NUCLEOTIDE SEQUENCE [LARGE SCALE GENOMIC DNA]</scope>
    <source>
        <strain evidence="7">z29</strain>
    </source>
</reference>
<comment type="caution">
    <text evidence="6">The sequence shown here is derived from an EMBL/GenBank/DDBJ whole genome shotgun (WGS) entry which is preliminary data.</text>
</comment>
<dbReference type="NCBIfam" id="TIGR00254">
    <property type="entry name" value="GGDEF"/>
    <property type="match status" value="1"/>
</dbReference>
<gene>
    <name evidence="6" type="ORF">C6N40_07835</name>
</gene>